<proteinExistence type="predicted"/>
<keyword evidence="3" id="KW-1185">Reference proteome</keyword>
<gene>
    <name evidence="2" type="ORF">PSYICH_LOCUS237</name>
</gene>
<dbReference type="AlphaFoldDB" id="A0A9P0G7L4"/>
<feature type="region of interest" description="Disordered" evidence="1">
    <location>
        <begin position="1"/>
        <end position="20"/>
    </location>
</feature>
<organism evidence="2 3">
    <name type="scientific">Psylliodes chrysocephalus</name>
    <dbReference type="NCBI Taxonomy" id="3402493"/>
    <lineage>
        <taxon>Eukaryota</taxon>
        <taxon>Metazoa</taxon>
        <taxon>Ecdysozoa</taxon>
        <taxon>Arthropoda</taxon>
        <taxon>Hexapoda</taxon>
        <taxon>Insecta</taxon>
        <taxon>Pterygota</taxon>
        <taxon>Neoptera</taxon>
        <taxon>Endopterygota</taxon>
        <taxon>Coleoptera</taxon>
        <taxon>Polyphaga</taxon>
        <taxon>Cucujiformia</taxon>
        <taxon>Chrysomeloidea</taxon>
        <taxon>Chrysomelidae</taxon>
        <taxon>Galerucinae</taxon>
        <taxon>Alticini</taxon>
        <taxon>Psylliodes</taxon>
    </lineage>
</organism>
<evidence type="ECO:0000256" key="1">
    <source>
        <dbReference type="SAM" id="MobiDB-lite"/>
    </source>
</evidence>
<protein>
    <submittedName>
        <fullName evidence="2">Uncharacterized protein</fullName>
    </submittedName>
</protein>
<dbReference type="EMBL" id="OV651813">
    <property type="protein sequence ID" value="CAH1099712.1"/>
    <property type="molecule type" value="Genomic_DNA"/>
</dbReference>
<dbReference type="OrthoDB" id="6349457at2759"/>
<reference evidence="2" key="1">
    <citation type="submission" date="2022-01" db="EMBL/GenBank/DDBJ databases">
        <authorList>
            <person name="King R."/>
        </authorList>
    </citation>
    <scope>NUCLEOTIDE SEQUENCE</scope>
</reference>
<dbReference type="PANTHER" id="PTHR10773:SF19">
    <property type="match status" value="1"/>
</dbReference>
<dbReference type="Proteomes" id="UP001153636">
    <property type="component" value="Chromosome 1"/>
</dbReference>
<dbReference type="PANTHER" id="PTHR10773">
    <property type="entry name" value="DNA-DIRECTED RNA POLYMERASES I, II, AND III SUBUNIT RPABC2"/>
    <property type="match status" value="1"/>
</dbReference>
<evidence type="ECO:0000313" key="3">
    <source>
        <dbReference type="Proteomes" id="UP001153636"/>
    </source>
</evidence>
<sequence>MDGENVPQREKKRPRTGRMQDVMKKVRLASHEQGPPCFCKRLKCFEVTTTEQRKSILTYMNNLSTNNEQNNYLSSLMSVTPVQRRRNRKPEEEEANFHDSVFSYKIRVKENDQIIEKPICYKVFLSIHGISKGKLEHLQKALKDRGTAPKDKRGQHSSKVRRLPDATYQHVFDHIGSFKGRLSHYSLGDSKKLYLPEGLNIKKMFNMFKQVYPEEKVSCETYRNIFNTQFNISFGYPRSDTCSTCDRFTAEVNRLRAENTPEAAVTIRKLEIENELHKRRADAFYDKKRTARRRDRTSNDFIAVAMDYQKNVYLPNIPTNDVYYLRQLSMYSFNIHVLGTAQSLFYTYPENLAKKGFDEVCSFLFDFLMNYVGNNIKHLHLFCDSAGGQNKNYSVFRFMHYIVHSIQRLDSIRITFPIRGHSYLECDKNMGLVNFKTRMELPKDYYDLLERSRTKPTPFSVIRV</sequence>
<name>A0A9P0G7L4_9CUCU</name>
<accession>A0A9P0G7L4</accession>
<evidence type="ECO:0000313" key="2">
    <source>
        <dbReference type="EMBL" id="CAH1099712.1"/>
    </source>
</evidence>